<evidence type="ECO:0000256" key="1">
    <source>
        <dbReference type="ARBA" id="ARBA00004141"/>
    </source>
</evidence>
<feature type="transmembrane region" description="Helical" evidence="5">
    <location>
        <begin position="177"/>
        <end position="194"/>
    </location>
</feature>
<dbReference type="InterPro" id="IPR002645">
    <property type="entry name" value="STAS_dom"/>
</dbReference>
<name>A0A318JIN4_9NEIS</name>
<comment type="caution">
    <text evidence="7">The sequence shown here is derived from an EMBL/GenBank/DDBJ whole genome shotgun (WGS) entry which is preliminary data.</text>
</comment>
<feature type="transmembrane region" description="Helical" evidence="5">
    <location>
        <begin position="394"/>
        <end position="425"/>
    </location>
</feature>
<dbReference type="RefSeq" id="WP_244909911.1">
    <property type="nucleotide sequence ID" value="NZ_QJKC01000014.1"/>
</dbReference>
<feature type="transmembrane region" description="Helical" evidence="5">
    <location>
        <begin position="41"/>
        <end position="66"/>
    </location>
</feature>
<keyword evidence="4 5" id="KW-0472">Membrane</keyword>
<protein>
    <submittedName>
        <fullName evidence="7">SulP family sulfate permease</fullName>
    </submittedName>
</protein>
<evidence type="ECO:0000313" key="7">
    <source>
        <dbReference type="EMBL" id="PXX43645.1"/>
    </source>
</evidence>
<evidence type="ECO:0000256" key="2">
    <source>
        <dbReference type="ARBA" id="ARBA00022692"/>
    </source>
</evidence>
<keyword evidence="2 5" id="KW-0812">Transmembrane</keyword>
<dbReference type="NCBIfam" id="TIGR00815">
    <property type="entry name" value="sulP"/>
    <property type="match status" value="1"/>
</dbReference>
<dbReference type="CDD" id="cd07042">
    <property type="entry name" value="STAS_SulP_like_sulfate_transporter"/>
    <property type="match status" value="1"/>
</dbReference>
<evidence type="ECO:0000259" key="6">
    <source>
        <dbReference type="PROSITE" id="PS50801"/>
    </source>
</evidence>
<feature type="transmembrane region" description="Helical" evidence="5">
    <location>
        <begin position="206"/>
        <end position="232"/>
    </location>
</feature>
<organism evidence="7 8">
    <name type="scientific">Aquitalea magnusonii</name>
    <dbReference type="NCBI Taxonomy" id="332411"/>
    <lineage>
        <taxon>Bacteria</taxon>
        <taxon>Pseudomonadati</taxon>
        <taxon>Pseudomonadota</taxon>
        <taxon>Betaproteobacteria</taxon>
        <taxon>Neisseriales</taxon>
        <taxon>Chromobacteriaceae</taxon>
        <taxon>Aquitalea</taxon>
    </lineage>
</organism>
<feature type="transmembrane region" description="Helical" evidence="5">
    <location>
        <begin position="18"/>
        <end position="35"/>
    </location>
</feature>
<evidence type="ECO:0000256" key="3">
    <source>
        <dbReference type="ARBA" id="ARBA00022989"/>
    </source>
</evidence>
<gene>
    <name evidence="7" type="ORF">DFR38_11482</name>
</gene>
<dbReference type="Pfam" id="PF00916">
    <property type="entry name" value="Sulfate_transp"/>
    <property type="match status" value="1"/>
</dbReference>
<comment type="subcellular location">
    <subcellularLocation>
        <location evidence="1">Membrane</location>
        <topology evidence="1">Multi-pass membrane protein</topology>
    </subcellularLocation>
</comment>
<dbReference type="PANTHER" id="PTHR11814">
    <property type="entry name" value="SULFATE TRANSPORTER"/>
    <property type="match status" value="1"/>
</dbReference>
<dbReference type="Pfam" id="PF01740">
    <property type="entry name" value="STAS"/>
    <property type="match status" value="1"/>
</dbReference>
<feature type="transmembrane region" description="Helical" evidence="5">
    <location>
        <begin position="73"/>
        <end position="93"/>
    </location>
</feature>
<proteinExistence type="predicted"/>
<dbReference type="EMBL" id="QJKC01000014">
    <property type="protein sequence ID" value="PXX43645.1"/>
    <property type="molecule type" value="Genomic_DNA"/>
</dbReference>
<sequence>MPALSRLLPDWLRGYRRVWLAGDITAGVVVTLLLIPQSLAYALLAGLPVEAGLYASVAPLLVYAFIGRSPAQSVGPMALTSLLTAATLSRFADAGATDYLLLAVWLALLSGLMLLAMGLARLGFIADLLSEPVLSAFTTASALLIILSQLAPLSGLHNPGNSLPQWLAGLWHQPVRVQPPALLVGLLALGWLLLARRWGGRLLQRLGLSATAAGVLVRTAPVVAMLAGILLLPASLHVPVVGPVPAGLPRLVLPAIGLEQLADLALPAFFIALINYLQSLSVAQLLAARTQDSVDPDRELVALGLCNIASGLVGGFPVTGGLSRSVVNAEAGARSQLASLLTAAGMLLVMCLATSALEHLPLPVLAATIIAALLAMLDVGSLRRAWLAERADAVAWLLTFALVLLLGVDSGIMAGVLVSLATLLWRSSRPHIAELGRLPGTHHFRNRQRHTVETLPGVLLLRVDESLYFGNARQVGRALLYRAGQTPYLRQLVLVMSAVNRVDTTALSMLENLDQRLQQAGVLLHLAEIKGPVADILQRSGLARRFAGRVHLSTQAAWQSLAGLPDYHI</sequence>
<dbReference type="Proteomes" id="UP000248395">
    <property type="component" value="Unassembled WGS sequence"/>
</dbReference>
<keyword evidence="3 5" id="KW-1133">Transmembrane helix</keyword>
<feature type="transmembrane region" description="Helical" evidence="5">
    <location>
        <begin position="132"/>
        <end position="157"/>
    </location>
</feature>
<accession>A0A318JIN4</accession>
<feature type="transmembrane region" description="Helical" evidence="5">
    <location>
        <begin position="338"/>
        <end position="357"/>
    </location>
</feature>
<evidence type="ECO:0000256" key="5">
    <source>
        <dbReference type="SAM" id="Phobius"/>
    </source>
</evidence>
<dbReference type="InterPro" id="IPR036513">
    <property type="entry name" value="STAS_dom_sf"/>
</dbReference>
<dbReference type="InterPro" id="IPR001902">
    <property type="entry name" value="SLC26A/SulP_fam"/>
</dbReference>
<evidence type="ECO:0000313" key="8">
    <source>
        <dbReference type="Proteomes" id="UP000248395"/>
    </source>
</evidence>
<feature type="domain" description="STAS" evidence="6">
    <location>
        <begin position="448"/>
        <end position="542"/>
    </location>
</feature>
<dbReference type="GO" id="GO:0055085">
    <property type="term" value="P:transmembrane transport"/>
    <property type="evidence" value="ECO:0007669"/>
    <property type="project" value="InterPro"/>
</dbReference>
<dbReference type="SUPFAM" id="SSF52091">
    <property type="entry name" value="SpoIIaa-like"/>
    <property type="match status" value="1"/>
</dbReference>
<evidence type="ECO:0000256" key="4">
    <source>
        <dbReference type="ARBA" id="ARBA00023136"/>
    </source>
</evidence>
<keyword evidence="8" id="KW-1185">Reference proteome</keyword>
<dbReference type="PROSITE" id="PS50801">
    <property type="entry name" value="STAS"/>
    <property type="match status" value="1"/>
</dbReference>
<dbReference type="InterPro" id="IPR011547">
    <property type="entry name" value="SLC26A/SulP_dom"/>
</dbReference>
<reference evidence="7 8" key="1">
    <citation type="submission" date="2018-05" db="EMBL/GenBank/DDBJ databases">
        <title>Genomic Encyclopedia of Type Strains, Phase IV (KMG-IV): sequencing the most valuable type-strain genomes for metagenomic binning, comparative biology and taxonomic classification.</title>
        <authorList>
            <person name="Goeker M."/>
        </authorList>
    </citation>
    <scope>NUCLEOTIDE SEQUENCE [LARGE SCALE GENOMIC DNA]</scope>
    <source>
        <strain evidence="7 8">DSM 25134</strain>
    </source>
</reference>
<dbReference type="GO" id="GO:0016020">
    <property type="term" value="C:membrane"/>
    <property type="evidence" value="ECO:0007669"/>
    <property type="project" value="UniProtKB-SubCell"/>
</dbReference>
<feature type="transmembrane region" description="Helical" evidence="5">
    <location>
        <begin position="99"/>
        <end position="120"/>
    </location>
</feature>
<dbReference type="Gene3D" id="3.30.750.24">
    <property type="entry name" value="STAS domain"/>
    <property type="match status" value="1"/>
</dbReference>
<feature type="transmembrane region" description="Helical" evidence="5">
    <location>
        <begin position="364"/>
        <end position="382"/>
    </location>
</feature>
<dbReference type="AlphaFoldDB" id="A0A318JIN4"/>